<sequence length="224" mass="22808">MPTDETARDSAVSAAPDVVAALPGAVGEGVGARLRELRLASGMSLRALARELGISASAVSQIERGAMQPSVGRLIAMVGALGVPLSAVFDETAAGGAAAGGPGAPSGGEDPGATTAVVRAGEVAPVLLEGGVLFRRLAPQPVDAVDFFESTYPPGATSTAQRRFLRHDGIEIGTVTLGELTVEFEDETVVLAAGDAITFPCERGHRMINRGATTAVATWLIVHR</sequence>
<evidence type="ECO:0000256" key="1">
    <source>
        <dbReference type="ARBA" id="ARBA00023125"/>
    </source>
</evidence>
<dbReference type="KEGG" id="rfs:C1I64_12225"/>
<protein>
    <submittedName>
        <fullName evidence="3">Transcriptional regulator</fullName>
    </submittedName>
</protein>
<dbReference type="GO" id="GO:0003700">
    <property type="term" value="F:DNA-binding transcription factor activity"/>
    <property type="evidence" value="ECO:0007669"/>
    <property type="project" value="TreeGrafter"/>
</dbReference>
<dbReference type="PANTHER" id="PTHR46797">
    <property type="entry name" value="HTH-TYPE TRANSCRIPTIONAL REGULATOR"/>
    <property type="match status" value="1"/>
</dbReference>
<dbReference type="CDD" id="cd02209">
    <property type="entry name" value="cupin_XRE_C"/>
    <property type="match status" value="1"/>
</dbReference>
<dbReference type="InterPro" id="IPR001387">
    <property type="entry name" value="Cro/C1-type_HTH"/>
</dbReference>
<dbReference type="AlphaFoldDB" id="A0A3Q9UYC3"/>
<organism evidence="3 4">
    <name type="scientific">Rathayibacter festucae DSM 15932</name>
    <dbReference type="NCBI Taxonomy" id="1328866"/>
    <lineage>
        <taxon>Bacteria</taxon>
        <taxon>Bacillati</taxon>
        <taxon>Actinomycetota</taxon>
        <taxon>Actinomycetes</taxon>
        <taxon>Micrococcales</taxon>
        <taxon>Microbacteriaceae</taxon>
        <taxon>Rathayibacter</taxon>
    </lineage>
</organism>
<evidence type="ECO:0000313" key="4">
    <source>
        <dbReference type="Proteomes" id="UP000285317"/>
    </source>
</evidence>
<dbReference type="SUPFAM" id="SSF47413">
    <property type="entry name" value="lambda repressor-like DNA-binding domains"/>
    <property type="match status" value="1"/>
</dbReference>
<dbReference type="PROSITE" id="PS50943">
    <property type="entry name" value="HTH_CROC1"/>
    <property type="match status" value="1"/>
</dbReference>
<dbReference type="InterPro" id="IPR011051">
    <property type="entry name" value="RmlC_Cupin_sf"/>
</dbReference>
<dbReference type="Gene3D" id="2.60.120.10">
    <property type="entry name" value="Jelly Rolls"/>
    <property type="match status" value="1"/>
</dbReference>
<reference evidence="3 4" key="1">
    <citation type="submission" date="2018-03" db="EMBL/GenBank/DDBJ databases">
        <title>Bacteriophage NCPPB3778 and a type I-E CRISPR drive the evolution of the US Biological Select Agent, Rathayibacter toxicus.</title>
        <authorList>
            <person name="Davis E.W.II."/>
            <person name="Tabima J.F."/>
            <person name="Weisberg A.J."/>
            <person name="Dantas Lopes L."/>
            <person name="Wiseman M.S."/>
            <person name="Wiseman M.S."/>
            <person name="Pupko T."/>
            <person name="Belcher M.S."/>
            <person name="Sechler A.J."/>
            <person name="Tancos M.A."/>
            <person name="Schroeder B.K."/>
            <person name="Murray T.D."/>
            <person name="Luster D.G."/>
            <person name="Schneider W.L."/>
            <person name="Rogers E."/>
            <person name="Andreote F.D."/>
            <person name="Grunwald N.J."/>
            <person name="Putnam M.L."/>
            <person name="Chang J.H."/>
        </authorList>
    </citation>
    <scope>NUCLEOTIDE SEQUENCE [LARGE SCALE GENOMIC DNA]</scope>
    <source>
        <strain evidence="3 4">DSM 15932</strain>
    </source>
</reference>
<dbReference type="Proteomes" id="UP000285317">
    <property type="component" value="Chromosome"/>
</dbReference>
<dbReference type="SUPFAM" id="SSF51182">
    <property type="entry name" value="RmlC-like cupins"/>
    <property type="match status" value="1"/>
</dbReference>
<proteinExistence type="predicted"/>
<dbReference type="InterPro" id="IPR014710">
    <property type="entry name" value="RmlC-like_jellyroll"/>
</dbReference>
<dbReference type="GO" id="GO:0005829">
    <property type="term" value="C:cytosol"/>
    <property type="evidence" value="ECO:0007669"/>
    <property type="project" value="TreeGrafter"/>
</dbReference>
<gene>
    <name evidence="3" type="ORF">C1I64_12225</name>
</gene>
<dbReference type="PANTHER" id="PTHR46797:SF1">
    <property type="entry name" value="METHYLPHOSPHONATE SYNTHASE"/>
    <property type="match status" value="1"/>
</dbReference>
<dbReference type="SMART" id="SM00530">
    <property type="entry name" value="HTH_XRE"/>
    <property type="match status" value="1"/>
</dbReference>
<dbReference type="Pfam" id="PF07883">
    <property type="entry name" value="Cupin_2"/>
    <property type="match status" value="1"/>
</dbReference>
<dbReference type="InterPro" id="IPR050807">
    <property type="entry name" value="TransReg_Diox_bact_type"/>
</dbReference>
<keyword evidence="1" id="KW-0238">DNA-binding</keyword>
<evidence type="ECO:0000313" key="3">
    <source>
        <dbReference type="EMBL" id="AZZ52732.1"/>
    </source>
</evidence>
<dbReference type="Gene3D" id="1.10.260.40">
    <property type="entry name" value="lambda repressor-like DNA-binding domains"/>
    <property type="match status" value="1"/>
</dbReference>
<dbReference type="Pfam" id="PF01381">
    <property type="entry name" value="HTH_3"/>
    <property type="match status" value="1"/>
</dbReference>
<evidence type="ECO:0000259" key="2">
    <source>
        <dbReference type="PROSITE" id="PS50943"/>
    </source>
</evidence>
<name>A0A3Q9UYC3_9MICO</name>
<feature type="domain" description="HTH cro/C1-type" evidence="2">
    <location>
        <begin position="34"/>
        <end position="88"/>
    </location>
</feature>
<dbReference type="EMBL" id="CP028137">
    <property type="protein sequence ID" value="AZZ52732.1"/>
    <property type="molecule type" value="Genomic_DNA"/>
</dbReference>
<dbReference type="CDD" id="cd00093">
    <property type="entry name" value="HTH_XRE"/>
    <property type="match status" value="1"/>
</dbReference>
<dbReference type="RefSeq" id="WP_127887383.1">
    <property type="nucleotide sequence ID" value="NZ_CP028137.1"/>
</dbReference>
<dbReference type="InterPro" id="IPR013096">
    <property type="entry name" value="Cupin_2"/>
</dbReference>
<dbReference type="InterPro" id="IPR010982">
    <property type="entry name" value="Lambda_DNA-bd_dom_sf"/>
</dbReference>
<accession>A0A3Q9UYC3</accession>
<dbReference type="GO" id="GO:0003677">
    <property type="term" value="F:DNA binding"/>
    <property type="evidence" value="ECO:0007669"/>
    <property type="project" value="UniProtKB-KW"/>
</dbReference>